<accession>A0A174UGW3</accession>
<evidence type="ECO:0000313" key="2">
    <source>
        <dbReference type="Proteomes" id="UP000095746"/>
    </source>
</evidence>
<name>A0A174UGW3_FLAPL</name>
<dbReference type="Proteomes" id="UP000095746">
    <property type="component" value="Unassembled WGS sequence"/>
</dbReference>
<sequence>MANQEPDFCTRSSLAPRSRISPILEIPSPYMISNSASLKGGETLFLTTLARVRLPMISEPLFSDSMRRTSMRTEA</sequence>
<protein>
    <submittedName>
        <fullName evidence="1">Uncharacterized protein</fullName>
    </submittedName>
</protein>
<proteinExistence type="predicted"/>
<gene>
    <name evidence="1" type="ORF">ERS852411_04103</name>
</gene>
<reference evidence="1 2" key="1">
    <citation type="submission" date="2015-09" db="EMBL/GenBank/DDBJ databases">
        <authorList>
            <consortium name="Pathogen Informatics"/>
        </authorList>
    </citation>
    <scope>NUCLEOTIDE SEQUENCE [LARGE SCALE GENOMIC DNA]</scope>
    <source>
        <strain evidence="1 2">2789STDY5608854</strain>
    </source>
</reference>
<evidence type="ECO:0000313" key="1">
    <source>
        <dbReference type="EMBL" id="CUQ20536.1"/>
    </source>
</evidence>
<dbReference type="AlphaFoldDB" id="A0A174UGW3"/>
<dbReference type="EMBL" id="CYZT01000768">
    <property type="protein sequence ID" value="CUQ20536.1"/>
    <property type="molecule type" value="Genomic_DNA"/>
</dbReference>
<organism evidence="1 2">
    <name type="scientific">Flavonifractor plautii</name>
    <name type="common">Fusobacterium plautii</name>
    <dbReference type="NCBI Taxonomy" id="292800"/>
    <lineage>
        <taxon>Bacteria</taxon>
        <taxon>Bacillati</taxon>
        <taxon>Bacillota</taxon>
        <taxon>Clostridia</taxon>
        <taxon>Eubacteriales</taxon>
        <taxon>Oscillospiraceae</taxon>
        <taxon>Flavonifractor</taxon>
    </lineage>
</organism>